<accession>A0A1I5L395</accession>
<dbReference type="OrthoDB" id="5998304at2"/>
<evidence type="ECO:0000313" key="3">
    <source>
        <dbReference type="Proteomes" id="UP000182400"/>
    </source>
</evidence>
<feature type="transmembrane region" description="Helical" evidence="1">
    <location>
        <begin position="160"/>
        <end position="183"/>
    </location>
</feature>
<dbReference type="PANTHER" id="PTHR39087:SF2">
    <property type="entry name" value="UPF0104 MEMBRANE PROTEIN MJ1595"/>
    <property type="match status" value="1"/>
</dbReference>
<dbReference type="Proteomes" id="UP000182400">
    <property type="component" value="Unassembled WGS sequence"/>
</dbReference>
<keyword evidence="1" id="KW-1133">Transmembrane helix</keyword>
<organism evidence="2 3">
    <name type="scientific">Ectopseudomonas composti</name>
    <dbReference type="NCBI Taxonomy" id="658457"/>
    <lineage>
        <taxon>Bacteria</taxon>
        <taxon>Pseudomonadati</taxon>
        <taxon>Pseudomonadota</taxon>
        <taxon>Gammaproteobacteria</taxon>
        <taxon>Pseudomonadales</taxon>
        <taxon>Pseudomonadaceae</taxon>
        <taxon>Ectopseudomonas</taxon>
    </lineage>
</organism>
<gene>
    <name evidence="2" type="ORF">SAMN05216601_103295</name>
</gene>
<feature type="transmembrane region" description="Helical" evidence="1">
    <location>
        <begin position="49"/>
        <end position="73"/>
    </location>
</feature>
<evidence type="ECO:0000313" key="2">
    <source>
        <dbReference type="EMBL" id="SFO91632.1"/>
    </source>
</evidence>
<feature type="transmembrane region" description="Helical" evidence="1">
    <location>
        <begin position="124"/>
        <end position="148"/>
    </location>
</feature>
<feature type="transmembrane region" description="Helical" evidence="1">
    <location>
        <begin position="203"/>
        <end position="229"/>
    </location>
</feature>
<reference evidence="2 3" key="1">
    <citation type="submission" date="2016-10" db="EMBL/GenBank/DDBJ databases">
        <authorList>
            <person name="de Groot N.N."/>
        </authorList>
    </citation>
    <scope>NUCLEOTIDE SEQUENCE [LARGE SCALE GENOMIC DNA]</scope>
    <source>
        <strain evidence="2 3">CCUG 59231</strain>
    </source>
</reference>
<evidence type="ECO:0000256" key="1">
    <source>
        <dbReference type="SAM" id="Phobius"/>
    </source>
</evidence>
<dbReference type="RefSeq" id="WP_074937763.1">
    <property type="nucleotide sequence ID" value="NZ_FOWP01000003.1"/>
</dbReference>
<dbReference type="STRING" id="658457.SAMN05216601_103295"/>
<evidence type="ECO:0008006" key="4">
    <source>
        <dbReference type="Google" id="ProtNLM"/>
    </source>
</evidence>
<dbReference type="GO" id="GO:0005886">
    <property type="term" value="C:plasma membrane"/>
    <property type="evidence" value="ECO:0007669"/>
    <property type="project" value="UniProtKB-SubCell"/>
</dbReference>
<feature type="transmembrane region" description="Helical" evidence="1">
    <location>
        <begin position="287"/>
        <end position="304"/>
    </location>
</feature>
<proteinExistence type="predicted"/>
<name>A0A1I5L395_9GAMM</name>
<dbReference type="PANTHER" id="PTHR39087">
    <property type="entry name" value="UPF0104 MEMBRANE PROTEIN MJ1595"/>
    <property type="match status" value="1"/>
</dbReference>
<keyword evidence="1" id="KW-0472">Membrane</keyword>
<keyword evidence="1" id="KW-0812">Transmembrane</keyword>
<feature type="transmembrane region" description="Helical" evidence="1">
    <location>
        <begin position="93"/>
        <end position="112"/>
    </location>
</feature>
<dbReference type="AlphaFoldDB" id="A0A1I5L395"/>
<feature type="transmembrane region" description="Helical" evidence="1">
    <location>
        <begin position="241"/>
        <end position="267"/>
    </location>
</feature>
<dbReference type="EMBL" id="FOWP01000003">
    <property type="protein sequence ID" value="SFO91632.1"/>
    <property type="molecule type" value="Genomic_DNA"/>
</dbReference>
<protein>
    <recommendedName>
        <fullName evidence="4">Lysylphosphatidylglycerol synthase TM region</fullName>
    </recommendedName>
</protein>
<sequence>MNGVQNNPWMRWGKRALTLFFLLTVPALLYTLARDLDWGEVHQAFSDYSVQTLLVGALIAFASYVALGCYDLLGRQYSRHRLPVRQIMPVAMVRYAFSLNLSTWIGGAAMHYRPYMRLGLSASTVTRILSLGVLTNWTGYMALAGVIFSLRLVELPGHWALGMLSLQLLGFALLGLVSAYVGICAFSRQRVWHLRARSVSLPSLRIALLQLCFGASNWALMAALIYWLLPDGATYSSVLGVLLIGSMAALLAQIPAGLGVLEAVFLALLQHQHSQASLIAALLAYRVLYYLLPLLVASATYLALEKRARAMRQCSEQQVDVHPEQVESATH</sequence>